<evidence type="ECO:0000313" key="1">
    <source>
        <dbReference type="EMBL" id="CAG9827326.1"/>
    </source>
</evidence>
<dbReference type="OrthoDB" id="6781428at2759"/>
<dbReference type="AlphaFoldDB" id="A0A9N9SQM9"/>
<proteinExistence type="predicted"/>
<gene>
    <name evidence="1" type="ORF">DIABBA_LOCUS1329</name>
</gene>
<protein>
    <submittedName>
        <fullName evidence="1">Uncharacterized protein</fullName>
    </submittedName>
</protein>
<organism evidence="1 2">
    <name type="scientific">Diabrotica balteata</name>
    <name type="common">Banded cucumber beetle</name>
    <dbReference type="NCBI Taxonomy" id="107213"/>
    <lineage>
        <taxon>Eukaryota</taxon>
        <taxon>Metazoa</taxon>
        <taxon>Ecdysozoa</taxon>
        <taxon>Arthropoda</taxon>
        <taxon>Hexapoda</taxon>
        <taxon>Insecta</taxon>
        <taxon>Pterygota</taxon>
        <taxon>Neoptera</taxon>
        <taxon>Endopterygota</taxon>
        <taxon>Coleoptera</taxon>
        <taxon>Polyphaga</taxon>
        <taxon>Cucujiformia</taxon>
        <taxon>Chrysomeloidea</taxon>
        <taxon>Chrysomelidae</taxon>
        <taxon>Galerucinae</taxon>
        <taxon>Diabroticina</taxon>
        <taxon>Diabroticites</taxon>
        <taxon>Diabrotica</taxon>
    </lineage>
</organism>
<dbReference type="EMBL" id="OU898276">
    <property type="protein sequence ID" value="CAG9827326.1"/>
    <property type="molecule type" value="Genomic_DNA"/>
</dbReference>
<name>A0A9N9SQM9_DIABA</name>
<dbReference type="Proteomes" id="UP001153709">
    <property type="component" value="Chromosome 1"/>
</dbReference>
<keyword evidence="2" id="KW-1185">Reference proteome</keyword>
<dbReference type="PANTHER" id="PTHR10773">
    <property type="entry name" value="DNA-DIRECTED RNA POLYMERASES I, II, AND III SUBUNIT RPABC2"/>
    <property type="match status" value="1"/>
</dbReference>
<evidence type="ECO:0000313" key="2">
    <source>
        <dbReference type="Proteomes" id="UP001153709"/>
    </source>
</evidence>
<accession>A0A9N9SQM9</accession>
<dbReference type="PANTHER" id="PTHR10773:SF19">
    <property type="match status" value="1"/>
</dbReference>
<sequence>MESNWKRNVMNSKQDRGEEYINSAKKLIQKKTTGPNCHCRNICFTKVDDTHKHNILEQFYSTGDKTKQDMYLGGLISVSKVQRKRPTTGEEREKNSTYKYKLRVGSQETTVCKKAFCSLHGVSKNRVSQIVKNLTLGSIMSPSDKRGKHSNRPNKISEARIAQIEEHIRRFSRRKSHYSREDNQKRSDTCQKCDCLNNTIAAEFNAETKTRLEIEKRLQLLKAEILYTKLRKYTNLAREDESVDVLSFHYQQNLPLPHIPSGDVFYKRQFWQYNLFVNSAKKREATFYMYHELTAKKGCNEVQIIHHFPGPGHSFVPCDRCFGLIEKEKRKKEIAYLPSEWRKLVKTTSKQFRIIDVRI</sequence>
<reference evidence="1" key="1">
    <citation type="submission" date="2022-01" db="EMBL/GenBank/DDBJ databases">
        <authorList>
            <person name="King R."/>
        </authorList>
    </citation>
    <scope>NUCLEOTIDE SEQUENCE</scope>
</reference>